<dbReference type="OMA" id="TINGAQM"/>
<reference evidence="11" key="1">
    <citation type="submission" date="2011-07" db="EMBL/GenBank/DDBJ databases">
        <authorList>
            <consortium name="Caenorhabditis brenneri Sequencing and Analysis Consortium"/>
            <person name="Wilson R.K."/>
        </authorList>
    </citation>
    <scope>NUCLEOTIDE SEQUENCE [LARGE SCALE GENOMIC DNA]</scope>
    <source>
        <strain evidence="11">PB2801</strain>
    </source>
</reference>
<dbReference type="Proteomes" id="UP000008068">
    <property type="component" value="Unassembled WGS sequence"/>
</dbReference>
<evidence type="ECO:0000256" key="3">
    <source>
        <dbReference type="ARBA" id="ARBA00008442"/>
    </source>
</evidence>
<keyword evidence="5" id="KW-0779">Telomere</keyword>
<dbReference type="FunCoup" id="G0NB60">
    <property type="interactions" value="583"/>
</dbReference>
<keyword evidence="11" id="KW-1185">Reference proteome</keyword>
<proteinExistence type="inferred from homology"/>
<evidence type="ECO:0000256" key="4">
    <source>
        <dbReference type="ARBA" id="ARBA00022454"/>
    </source>
</evidence>
<dbReference type="InParanoid" id="G0NB60"/>
<sequence length="285" mass="32637">MEIDLSESTLERIKEGYKFKDETYYLQWCRYMDLIAQVHSIVLTQRDVYVLRCWRGTKFGPSNRASGVESRLFRVRQEYFKQYIAPPDPRIGRAIEKMGTECLMEIVVYDEHVSSLNGIKSGDFVALKNVHGYVNFTLAHTLTLHRGDGDGRNRGISIIPKDFNQHEFIIFKEKINDILAEVTDYEDFEEFITDEQFLPRENQKGNKDGVGSNGAIKQNSSMEPVEQTVSEEEVATDTFISTVKCEDIQMVDVEDSGVANHDETPIKQEEEPSNQSLICQTLTAQ</sequence>
<dbReference type="AlphaFoldDB" id="G0NB60"/>
<evidence type="ECO:0000256" key="1">
    <source>
        <dbReference type="ARBA" id="ARBA00004123"/>
    </source>
</evidence>
<dbReference type="GO" id="GO:0043047">
    <property type="term" value="F:single-stranded telomeric DNA binding"/>
    <property type="evidence" value="ECO:0007669"/>
    <property type="project" value="InterPro"/>
</dbReference>
<dbReference type="STRING" id="135651.G0NB60"/>
<comment type="similarity">
    <text evidence="3">Belongs to the telombin family.</text>
</comment>
<feature type="region of interest" description="Disordered" evidence="8">
    <location>
        <begin position="199"/>
        <end position="232"/>
    </location>
</feature>
<dbReference type="SUPFAM" id="SSF50249">
    <property type="entry name" value="Nucleic acid-binding proteins"/>
    <property type="match status" value="1"/>
</dbReference>
<comment type="subcellular location">
    <subcellularLocation>
        <location evidence="2">Chromosome</location>
        <location evidence="2">Telomere</location>
    </subcellularLocation>
    <subcellularLocation>
        <location evidence="1">Nucleus</location>
    </subcellularLocation>
</comment>
<keyword evidence="6" id="KW-0238">DNA-binding</keyword>
<dbReference type="InterPro" id="IPR012340">
    <property type="entry name" value="NA-bd_OB-fold"/>
</dbReference>
<dbReference type="InterPro" id="IPR032042">
    <property type="entry name" value="POT1PC"/>
</dbReference>
<dbReference type="eggNOG" id="KOG1361">
    <property type="taxonomic scope" value="Eukaryota"/>
</dbReference>
<dbReference type="GO" id="GO:0005634">
    <property type="term" value="C:nucleus"/>
    <property type="evidence" value="ECO:0007669"/>
    <property type="project" value="UniProtKB-SubCell"/>
</dbReference>
<dbReference type="EMBL" id="GL379856">
    <property type="protein sequence ID" value="EGT56753.1"/>
    <property type="molecule type" value="Genomic_DNA"/>
</dbReference>
<evidence type="ECO:0000256" key="2">
    <source>
        <dbReference type="ARBA" id="ARBA00004574"/>
    </source>
</evidence>
<evidence type="ECO:0000313" key="10">
    <source>
        <dbReference type="EMBL" id="EGT56753.1"/>
    </source>
</evidence>
<evidence type="ECO:0000313" key="11">
    <source>
        <dbReference type="Proteomes" id="UP000008068"/>
    </source>
</evidence>
<feature type="domain" description="Protection of telomeres protein 1 ssDNA-binding" evidence="9">
    <location>
        <begin position="23"/>
        <end position="178"/>
    </location>
</feature>
<feature type="compositionally biased region" description="Basic and acidic residues" evidence="8">
    <location>
        <begin position="260"/>
        <end position="270"/>
    </location>
</feature>
<accession>G0NB60</accession>
<gene>
    <name evidence="10" type="ORF">CAEBREN_23837</name>
</gene>
<dbReference type="HOGENOM" id="CLU_928211_0_0_1"/>
<dbReference type="Pfam" id="PF16686">
    <property type="entry name" value="POT1PC"/>
    <property type="match status" value="1"/>
</dbReference>
<evidence type="ECO:0000256" key="5">
    <source>
        <dbReference type="ARBA" id="ARBA00022895"/>
    </source>
</evidence>
<feature type="compositionally biased region" description="Polar residues" evidence="8">
    <location>
        <begin position="273"/>
        <end position="285"/>
    </location>
</feature>
<keyword evidence="7" id="KW-0539">Nucleus</keyword>
<name>G0NB60_CAEBE</name>
<organism evidence="11">
    <name type="scientific">Caenorhabditis brenneri</name>
    <name type="common">Nematode worm</name>
    <dbReference type="NCBI Taxonomy" id="135651"/>
    <lineage>
        <taxon>Eukaryota</taxon>
        <taxon>Metazoa</taxon>
        <taxon>Ecdysozoa</taxon>
        <taxon>Nematoda</taxon>
        <taxon>Chromadorea</taxon>
        <taxon>Rhabditida</taxon>
        <taxon>Rhabditina</taxon>
        <taxon>Rhabditomorpha</taxon>
        <taxon>Rhabditoidea</taxon>
        <taxon>Rhabditidae</taxon>
        <taxon>Peloderinae</taxon>
        <taxon>Caenorhabditis</taxon>
    </lineage>
</organism>
<evidence type="ECO:0000256" key="8">
    <source>
        <dbReference type="SAM" id="MobiDB-lite"/>
    </source>
</evidence>
<dbReference type="OrthoDB" id="262529at2759"/>
<evidence type="ECO:0000259" key="9">
    <source>
        <dbReference type="Pfam" id="PF16686"/>
    </source>
</evidence>
<dbReference type="Gene3D" id="2.40.50.140">
    <property type="entry name" value="Nucleic acid-binding proteins"/>
    <property type="match status" value="1"/>
</dbReference>
<evidence type="ECO:0000256" key="6">
    <source>
        <dbReference type="ARBA" id="ARBA00023125"/>
    </source>
</evidence>
<protein>
    <recommendedName>
        <fullName evidence="9">Protection of telomeres protein 1 ssDNA-binding domain-containing protein</fullName>
    </recommendedName>
</protein>
<keyword evidence="4" id="KW-0158">Chromosome</keyword>
<feature type="region of interest" description="Disordered" evidence="8">
    <location>
        <begin position="254"/>
        <end position="285"/>
    </location>
</feature>
<evidence type="ECO:0000256" key="7">
    <source>
        <dbReference type="ARBA" id="ARBA00023242"/>
    </source>
</evidence>
<dbReference type="GO" id="GO:0000781">
    <property type="term" value="C:chromosome, telomeric region"/>
    <property type="evidence" value="ECO:0007669"/>
    <property type="project" value="UniProtKB-SubCell"/>
</dbReference>